<keyword evidence="3" id="KW-1185">Reference proteome</keyword>
<accession>A0A2P5ED40</accession>
<comment type="caution">
    <text evidence="2">The sequence shown here is derived from an EMBL/GenBank/DDBJ whole genome shotgun (WGS) entry which is preliminary data.</text>
</comment>
<organism evidence="2 3">
    <name type="scientific">Trema orientale</name>
    <name type="common">Charcoal tree</name>
    <name type="synonym">Celtis orientalis</name>
    <dbReference type="NCBI Taxonomy" id="63057"/>
    <lineage>
        <taxon>Eukaryota</taxon>
        <taxon>Viridiplantae</taxon>
        <taxon>Streptophyta</taxon>
        <taxon>Embryophyta</taxon>
        <taxon>Tracheophyta</taxon>
        <taxon>Spermatophyta</taxon>
        <taxon>Magnoliopsida</taxon>
        <taxon>eudicotyledons</taxon>
        <taxon>Gunneridae</taxon>
        <taxon>Pentapetalae</taxon>
        <taxon>rosids</taxon>
        <taxon>fabids</taxon>
        <taxon>Rosales</taxon>
        <taxon>Cannabaceae</taxon>
        <taxon>Trema</taxon>
    </lineage>
</organism>
<dbReference type="PANTHER" id="PTHR23272:SF161">
    <property type="entry name" value="ZINC FINGER BED DOMAIN-CONTAINING PROTEIN RICESLEEPER 1-LIKE"/>
    <property type="match status" value="1"/>
</dbReference>
<protein>
    <submittedName>
        <fullName evidence="2">HAT, C-terminal dimerization domain containing protein</fullName>
    </submittedName>
</protein>
<dbReference type="InParanoid" id="A0A2P5ED40"/>
<dbReference type="STRING" id="63057.A0A2P5ED40"/>
<proteinExistence type="predicted"/>
<sequence>MMNFKVLDWWHKRQSKFPVLSQLVRDVLTIPVSTISSESAFSTTKMIVDERRTSLAPEMIEVEVPHFVETVDSETRADSLFKGSFTMLQRWSRAFFPFVKTRVTDTETLEF</sequence>
<evidence type="ECO:0000313" key="2">
    <source>
        <dbReference type="EMBL" id="PON83444.1"/>
    </source>
</evidence>
<dbReference type="InterPro" id="IPR012337">
    <property type="entry name" value="RNaseH-like_sf"/>
</dbReference>
<dbReference type="Pfam" id="PF05699">
    <property type="entry name" value="Dimer_Tnp_hAT"/>
    <property type="match status" value="1"/>
</dbReference>
<feature type="domain" description="HAT C-terminal dimerisation" evidence="1">
    <location>
        <begin position="3"/>
        <end position="61"/>
    </location>
</feature>
<dbReference type="SUPFAM" id="SSF53098">
    <property type="entry name" value="Ribonuclease H-like"/>
    <property type="match status" value="1"/>
</dbReference>
<reference evidence="3" key="1">
    <citation type="submission" date="2016-06" db="EMBL/GenBank/DDBJ databases">
        <title>Parallel loss of symbiosis genes in relatives of nitrogen-fixing non-legume Parasponia.</title>
        <authorList>
            <person name="Van Velzen R."/>
            <person name="Holmer R."/>
            <person name="Bu F."/>
            <person name="Rutten L."/>
            <person name="Van Zeijl A."/>
            <person name="Liu W."/>
            <person name="Santuari L."/>
            <person name="Cao Q."/>
            <person name="Sharma T."/>
            <person name="Shen D."/>
            <person name="Roswanjaya Y."/>
            <person name="Wardhani T."/>
            <person name="Kalhor M.S."/>
            <person name="Jansen J."/>
            <person name="Van den Hoogen J."/>
            <person name="Gungor B."/>
            <person name="Hartog M."/>
            <person name="Hontelez J."/>
            <person name="Verver J."/>
            <person name="Yang W.-C."/>
            <person name="Schijlen E."/>
            <person name="Repin R."/>
            <person name="Schilthuizen M."/>
            <person name="Schranz E."/>
            <person name="Heidstra R."/>
            <person name="Miyata K."/>
            <person name="Fedorova E."/>
            <person name="Kohlen W."/>
            <person name="Bisseling T."/>
            <person name="Smit S."/>
            <person name="Geurts R."/>
        </authorList>
    </citation>
    <scope>NUCLEOTIDE SEQUENCE [LARGE SCALE GENOMIC DNA]</scope>
    <source>
        <strain evidence="3">cv. RG33-2</strain>
    </source>
</reference>
<dbReference type="AlphaFoldDB" id="A0A2P5ED40"/>
<evidence type="ECO:0000313" key="3">
    <source>
        <dbReference type="Proteomes" id="UP000237000"/>
    </source>
</evidence>
<dbReference type="PANTHER" id="PTHR23272">
    <property type="entry name" value="BED FINGER-RELATED"/>
    <property type="match status" value="1"/>
</dbReference>
<dbReference type="InterPro" id="IPR008906">
    <property type="entry name" value="HATC_C_dom"/>
</dbReference>
<dbReference type="GO" id="GO:0046983">
    <property type="term" value="F:protein dimerization activity"/>
    <property type="evidence" value="ECO:0007669"/>
    <property type="project" value="InterPro"/>
</dbReference>
<name>A0A2P5ED40_TREOI</name>
<evidence type="ECO:0000259" key="1">
    <source>
        <dbReference type="Pfam" id="PF05699"/>
    </source>
</evidence>
<dbReference type="EMBL" id="JXTC01000178">
    <property type="protein sequence ID" value="PON83444.1"/>
    <property type="molecule type" value="Genomic_DNA"/>
</dbReference>
<dbReference type="Proteomes" id="UP000237000">
    <property type="component" value="Unassembled WGS sequence"/>
</dbReference>
<dbReference type="OrthoDB" id="1937594at2759"/>
<gene>
    <name evidence="2" type="ORF">TorRG33x02_207160</name>
</gene>